<proteinExistence type="predicted"/>
<dbReference type="GO" id="GO:0008270">
    <property type="term" value="F:zinc ion binding"/>
    <property type="evidence" value="ECO:0007669"/>
    <property type="project" value="InterPro"/>
</dbReference>
<comment type="caution">
    <text evidence="7">The sequence shown here is derived from an EMBL/GenBank/DDBJ whole genome shotgun (WGS) entry which is preliminary data.</text>
</comment>
<sequence>MGFLDTATWSSTVIASSPKPYRQPRRRPAHLRTKTGCLTCRNRKKKCDEARAPCLNCTKRNIECVWQRSPNLQRPASPAENANMVSDIPKDTDISISMDDGFVTPPSPPNAFHTTHRVEAILRMPFTYSAAITPESGTLFDFLKQKFLPELIRPAAETHVIDALSKETLTLALDSPFCMHALLACCGAEIPAYDDKPRDLARTHYTRSVGALRQHLSNNCLRSHWVATTLTVMMLCIYERSKPQSSAGVSIHLAGAARLIQVGSSGNLDSSNPTGIEKAMHRLVRESFIFHVATSLPFQNDFTDRSEIEIAFSLAEEAVLPHFRPENISYSSSPVLGFPPKLFRSIYMAYRLYQDSKWGSVDFEACHSLEYDLRQWSDHIAWLELGGSDVAPLQAQGNILPSNALLGPRLYVLGCRIILSRMISPVDGCREPDLEQLTQEGMQAVRDLQPGQDYFAEYYCWPLLVIGMNLSDQSDKELLIDQVHAFWKATNNGNMRRLADMLDIYWSSTSV</sequence>
<dbReference type="OrthoDB" id="1919336at2759"/>
<dbReference type="EMBL" id="JAPQKH010000002">
    <property type="protein sequence ID" value="KAJ5114178.1"/>
    <property type="molecule type" value="Genomic_DNA"/>
</dbReference>
<evidence type="ECO:0000256" key="2">
    <source>
        <dbReference type="ARBA" id="ARBA00023015"/>
    </source>
</evidence>
<dbReference type="InterPro" id="IPR036864">
    <property type="entry name" value="Zn2-C6_fun-type_DNA-bd_sf"/>
</dbReference>
<dbReference type="Pfam" id="PF00172">
    <property type="entry name" value="Zn_clus"/>
    <property type="match status" value="1"/>
</dbReference>
<evidence type="ECO:0000313" key="7">
    <source>
        <dbReference type="EMBL" id="KAJ5114178.1"/>
    </source>
</evidence>
<protein>
    <recommendedName>
        <fullName evidence="6">Zn(2)-C6 fungal-type domain-containing protein</fullName>
    </recommendedName>
</protein>
<reference evidence="7" key="1">
    <citation type="submission" date="2022-11" db="EMBL/GenBank/DDBJ databases">
        <authorList>
            <person name="Petersen C."/>
        </authorList>
    </citation>
    <scope>NUCLEOTIDE SEQUENCE</scope>
    <source>
        <strain evidence="7">IBT 30069</strain>
    </source>
</reference>
<gene>
    <name evidence="7" type="ORF">N7456_002712</name>
</gene>
<keyword evidence="4" id="KW-0804">Transcription</keyword>
<comment type="subcellular location">
    <subcellularLocation>
        <location evidence="1">Nucleus</location>
    </subcellularLocation>
</comment>
<dbReference type="Proteomes" id="UP001149165">
    <property type="component" value="Unassembled WGS sequence"/>
</dbReference>
<organism evidence="7 8">
    <name type="scientific">Penicillium angulare</name>
    <dbReference type="NCBI Taxonomy" id="116970"/>
    <lineage>
        <taxon>Eukaryota</taxon>
        <taxon>Fungi</taxon>
        <taxon>Dikarya</taxon>
        <taxon>Ascomycota</taxon>
        <taxon>Pezizomycotina</taxon>
        <taxon>Eurotiomycetes</taxon>
        <taxon>Eurotiomycetidae</taxon>
        <taxon>Eurotiales</taxon>
        <taxon>Aspergillaceae</taxon>
        <taxon>Penicillium</taxon>
    </lineage>
</organism>
<keyword evidence="3" id="KW-0238">DNA-binding</keyword>
<evidence type="ECO:0000256" key="3">
    <source>
        <dbReference type="ARBA" id="ARBA00023125"/>
    </source>
</evidence>
<dbReference type="GO" id="GO:0000981">
    <property type="term" value="F:DNA-binding transcription factor activity, RNA polymerase II-specific"/>
    <property type="evidence" value="ECO:0007669"/>
    <property type="project" value="InterPro"/>
</dbReference>
<dbReference type="PROSITE" id="PS50048">
    <property type="entry name" value="ZN2_CY6_FUNGAL_2"/>
    <property type="match status" value="1"/>
</dbReference>
<reference evidence="7" key="2">
    <citation type="journal article" date="2023" name="IMA Fungus">
        <title>Comparative genomic study of the Penicillium genus elucidates a diverse pangenome and 15 lateral gene transfer events.</title>
        <authorList>
            <person name="Petersen C."/>
            <person name="Sorensen T."/>
            <person name="Nielsen M.R."/>
            <person name="Sondergaard T.E."/>
            <person name="Sorensen J.L."/>
            <person name="Fitzpatrick D.A."/>
            <person name="Frisvad J.C."/>
            <person name="Nielsen K.L."/>
        </authorList>
    </citation>
    <scope>NUCLEOTIDE SEQUENCE</scope>
    <source>
        <strain evidence="7">IBT 30069</strain>
    </source>
</reference>
<accession>A0A9W9KQK7</accession>
<dbReference type="SUPFAM" id="SSF57701">
    <property type="entry name" value="Zn2/Cys6 DNA-binding domain"/>
    <property type="match status" value="1"/>
</dbReference>
<dbReference type="Pfam" id="PF11951">
    <property type="entry name" value="Fungal_trans_2"/>
    <property type="match status" value="1"/>
</dbReference>
<dbReference type="InterPro" id="IPR001138">
    <property type="entry name" value="Zn2Cys6_DnaBD"/>
</dbReference>
<evidence type="ECO:0000259" key="6">
    <source>
        <dbReference type="PROSITE" id="PS50048"/>
    </source>
</evidence>
<evidence type="ECO:0000256" key="1">
    <source>
        <dbReference type="ARBA" id="ARBA00004123"/>
    </source>
</evidence>
<feature type="domain" description="Zn(2)-C6 fungal-type" evidence="6">
    <location>
        <begin position="36"/>
        <end position="66"/>
    </location>
</feature>
<evidence type="ECO:0000256" key="5">
    <source>
        <dbReference type="ARBA" id="ARBA00023242"/>
    </source>
</evidence>
<dbReference type="PANTHER" id="PTHR37534">
    <property type="entry name" value="TRANSCRIPTIONAL ACTIVATOR PROTEIN UGA3"/>
    <property type="match status" value="1"/>
</dbReference>
<dbReference type="PANTHER" id="PTHR37534:SF46">
    <property type="entry name" value="ZN(II)2CYS6 TRANSCRIPTION FACTOR (EUROFUNG)"/>
    <property type="match status" value="1"/>
</dbReference>
<keyword evidence="8" id="KW-1185">Reference proteome</keyword>
<dbReference type="PROSITE" id="PS00463">
    <property type="entry name" value="ZN2_CY6_FUNGAL_1"/>
    <property type="match status" value="1"/>
</dbReference>
<dbReference type="CDD" id="cd00067">
    <property type="entry name" value="GAL4"/>
    <property type="match status" value="1"/>
</dbReference>
<evidence type="ECO:0000256" key="4">
    <source>
        <dbReference type="ARBA" id="ARBA00023163"/>
    </source>
</evidence>
<name>A0A9W9KQK7_9EURO</name>
<dbReference type="InterPro" id="IPR021858">
    <property type="entry name" value="Fun_TF"/>
</dbReference>
<dbReference type="AlphaFoldDB" id="A0A9W9KQK7"/>
<evidence type="ECO:0000313" key="8">
    <source>
        <dbReference type="Proteomes" id="UP001149165"/>
    </source>
</evidence>
<keyword evidence="5" id="KW-0539">Nucleus</keyword>
<keyword evidence="2" id="KW-0805">Transcription regulation</keyword>
<dbReference type="SMART" id="SM00066">
    <property type="entry name" value="GAL4"/>
    <property type="match status" value="1"/>
</dbReference>
<dbReference type="Gene3D" id="4.10.240.10">
    <property type="entry name" value="Zn(2)-C6 fungal-type DNA-binding domain"/>
    <property type="match status" value="1"/>
</dbReference>
<dbReference type="GO" id="GO:0003677">
    <property type="term" value="F:DNA binding"/>
    <property type="evidence" value="ECO:0007669"/>
    <property type="project" value="UniProtKB-KW"/>
</dbReference>
<dbReference type="GO" id="GO:0005634">
    <property type="term" value="C:nucleus"/>
    <property type="evidence" value="ECO:0007669"/>
    <property type="project" value="UniProtKB-SubCell"/>
</dbReference>